<evidence type="ECO:0000256" key="1">
    <source>
        <dbReference type="ARBA" id="ARBA00022443"/>
    </source>
</evidence>
<organism evidence="6">
    <name type="scientific">Rodentolepis nana</name>
    <name type="common">Dwarf tapeworm</name>
    <name type="synonym">Hymenolepis nana</name>
    <dbReference type="NCBI Taxonomy" id="102285"/>
    <lineage>
        <taxon>Eukaryota</taxon>
        <taxon>Metazoa</taxon>
        <taxon>Spiralia</taxon>
        <taxon>Lophotrochozoa</taxon>
        <taxon>Platyhelminthes</taxon>
        <taxon>Cestoda</taxon>
        <taxon>Eucestoda</taxon>
        <taxon>Cyclophyllidea</taxon>
        <taxon>Hymenolepididae</taxon>
        <taxon>Rodentolepis</taxon>
    </lineage>
</organism>
<sequence>MYVRAMFDYDPREDLELPCPELGQSFEVGDILEIVDATDFTWWQARHAKAESSSTPAGLIPSADLEESRLVRASKEAHASLVAESANPTNHFASLLNLLATRRFPRSSTSTSSTTGSGFIDSLSENFSHWMLFRRRSSSRRRHRSVSRRRGDGQGILKWTSARRSHSTETFSLGQDDDEVENFDNENSRNTVLEVRLLAERVPDATQLCR</sequence>
<reference evidence="6" key="1">
    <citation type="submission" date="2017-02" db="UniProtKB">
        <authorList>
            <consortium name="WormBaseParasite"/>
        </authorList>
    </citation>
    <scope>IDENTIFICATION</scope>
</reference>
<accession>A0A0R3T049</accession>
<proteinExistence type="predicted"/>
<dbReference type="AlphaFoldDB" id="A0A0R3T049"/>
<dbReference type="Proteomes" id="UP000278807">
    <property type="component" value="Unassembled WGS sequence"/>
</dbReference>
<dbReference type="Gene3D" id="2.30.30.40">
    <property type="entry name" value="SH3 Domains"/>
    <property type="match status" value="1"/>
</dbReference>
<dbReference type="PROSITE" id="PS50002">
    <property type="entry name" value="SH3"/>
    <property type="match status" value="1"/>
</dbReference>
<dbReference type="SUPFAM" id="SSF50044">
    <property type="entry name" value="SH3-domain"/>
    <property type="match status" value="1"/>
</dbReference>
<evidence type="ECO:0000313" key="5">
    <source>
        <dbReference type="Proteomes" id="UP000278807"/>
    </source>
</evidence>
<reference evidence="4 5" key="2">
    <citation type="submission" date="2018-11" db="EMBL/GenBank/DDBJ databases">
        <authorList>
            <consortium name="Pathogen Informatics"/>
        </authorList>
    </citation>
    <scope>NUCLEOTIDE SEQUENCE [LARGE SCALE GENOMIC DNA]</scope>
</reference>
<evidence type="ECO:0000259" key="3">
    <source>
        <dbReference type="PROSITE" id="PS50002"/>
    </source>
</evidence>
<dbReference type="InterPro" id="IPR050716">
    <property type="entry name" value="MAGUK"/>
</dbReference>
<dbReference type="PANTHER" id="PTHR23122">
    <property type="entry name" value="MEMBRANE-ASSOCIATED GUANYLATE KINASE MAGUK"/>
    <property type="match status" value="1"/>
</dbReference>
<evidence type="ECO:0000313" key="4">
    <source>
        <dbReference type="EMBL" id="VDN96020.1"/>
    </source>
</evidence>
<keyword evidence="5" id="KW-1185">Reference proteome</keyword>
<dbReference type="CDD" id="cd11862">
    <property type="entry name" value="SH3_MPP"/>
    <property type="match status" value="1"/>
</dbReference>
<name>A0A0R3T049_RODNA</name>
<feature type="domain" description="SH3" evidence="3">
    <location>
        <begin position="1"/>
        <end position="70"/>
    </location>
</feature>
<dbReference type="OrthoDB" id="336747at2759"/>
<dbReference type="WBParaSite" id="HNAJ_0000016001-mRNA-1">
    <property type="protein sequence ID" value="HNAJ_0000016001-mRNA-1"/>
    <property type="gene ID" value="HNAJ_0000016001"/>
</dbReference>
<evidence type="ECO:0000256" key="2">
    <source>
        <dbReference type="PROSITE-ProRule" id="PRU00192"/>
    </source>
</evidence>
<evidence type="ECO:0000313" key="6">
    <source>
        <dbReference type="WBParaSite" id="HNAJ_0000016001-mRNA-1"/>
    </source>
</evidence>
<gene>
    <name evidence="4" type="ORF">HNAJ_LOCUS161</name>
</gene>
<dbReference type="EMBL" id="UZAE01000033">
    <property type="protein sequence ID" value="VDN96020.1"/>
    <property type="molecule type" value="Genomic_DNA"/>
</dbReference>
<protein>
    <submittedName>
        <fullName evidence="6">SH3 domain-containing protein</fullName>
    </submittedName>
</protein>
<dbReference type="InterPro" id="IPR001452">
    <property type="entry name" value="SH3_domain"/>
</dbReference>
<dbReference type="STRING" id="102285.A0A0R3T049"/>
<dbReference type="InterPro" id="IPR036028">
    <property type="entry name" value="SH3-like_dom_sf"/>
</dbReference>
<dbReference type="SMART" id="SM00326">
    <property type="entry name" value="SH3"/>
    <property type="match status" value="1"/>
</dbReference>
<keyword evidence="1 2" id="KW-0728">SH3 domain</keyword>